<proteinExistence type="predicted"/>
<comment type="caution">
    <text evidence="2">The sequence shown here is derived from an EMBL/GenBank/DDBJ whole genome shotgun (WGS) entry which is preliminary data.</text>
</comment>
<gene>
    <name evidence="2" type="ORF">PIB30_115828</name>
</gene>
<organism evidence="2 3">
    <name type="scientific">Stylosanthes scabra</name>
    <dbReference type="NCBI Taxonomy" id="79078"/>
    <lineage>
        <taxon>Eukaryota</taxon>
        <taxon>Viridiplantae</taxon>
        <taxon>Streptophyta</taxon>
        <taxon>Embryophyta</taxon>
        <taxon>Tracheophyta</taxon>
        <taxon>Spermatophyta</taxon>
        <taxon>Magnoliopsida</taxon>
        <taxon>eudicotyledons</taxon>
        <taxon>Gunneridae</taxon>
        <taxon>Pentapetalae</taxon>
        <taxon>rosids</taxon>
        <taxon>fabids</taxon>
        <taxon>Fabales</taxon>
        <taxon>Fabaceae</taxon>
        <taxon>Papilionoideae</taxon>
        <taxon>50 kb inversion clade</taxon>
        <taxon>dalbergioids sensu lato</taxon>
        <taxon>Dalbergieae</taxon>
        <taxon>Pterocarpus clade</taxon>
        <taxon>Stylosanthes</taxon>
    </lineage>
</organism>
<evidence type="ECO:0000256" key="1">
    <source>
        <dbReference type="SAM" id="MobiDB-lite"/>
    </source>
</evidence>
<feature type="region of interest" description="Disordered" evidence="1">
    <location>
        <begin position="1"/>
        <end position="24"/>
    </location>
</feature>
<protein>
    <submittedName>
        <fullName evidence="2">Uncharacterized protein</fullName>
    </submittedName>
</protein>
<feature type="non-terminal residue" evidence="2">
    <location>
        <position position="1"/>
    </location>
</feature>
<accession>A0ABU6W0K1</accession>
<dbReference type="EMBL" id="JASCZI010164959">
    <property type="protein sequence ID" value="MED6179299.1"/>
    <property type="molecule type" value="Genomic_DNA"/>
</dbReference>
<reference evidence="2 3" key="1">
    <citation type="journal article" date="2023" name="Plants (Basel)">
        <title>Bridging the Gap: Combining Genomics and Transcriptomics Approaches to Understand Stylosanthes scabra, an Orphan Legume from the Brazilian Caatinga.</title>
        <authorList>
            <person name="Ferreira-Neto J.R.C."/>
            <person name="da Silva M.D."/>
            <person name="Binneck E."/>
            <person name="de Melo N.F."/>
            <person name="da Silva R.H."/>
            <person name="de Melo A.L.T.M."/>
            <person name="Pandolfi V."/>
            <person name="Bustamante F.O."/>
            <person name="Brasileiro-Vidal A.C."/>
            <person name="Benko-Iseppon A.M."/>
        </authorList>
    </citation>
    <scope>NUCLEOTIDE SEQUENCE [LARGE SCALE GENOMIC DNA]</scope>
    <source>
        <tissue evidence="2">Leaves</tissue>
    </source>
</reference>
<evidence type="ECO:0000313" key="3">
    <source>
        <dbReference type="Proteomes" id="UP001341840"/>
    </source>
</evidence>
<keyword evidence="3" id="KW-1185">Reference proteome</keyword>
<dbReference type="Proteomes" id="UP001341840">
    <property type="component" value="Unassembled WGS sequence"/>
</dbReference>
<sequence length="75" mass="8446">SSFQAGRVTCKPPSPKFKISHPNHGAKTNWGALQVDNRVHDPCAPRSNIRRFTSGLNHHFNGGDPFPRWRLATDR</sequence>
<name>A0ABU6W0K1_9FABA</name>
<evidence type="ECO:0000313" key="2">
    <source>
        <dbReference type="EMBL" id="MED6179299.1"/>
    </source>
</evidence>